<dbReference type="InterPro" id="IPR010033">
    <property type="entry name" value="HAD_SF_ppase_IIIC"/>
</dbReference>
<dbReference type="InterPro" id="IPR036412">
    <property type="entry name" value="HAD-like_sf"/>
</dbReference>
<evidence type="ECO:0000259" key="1">
    <source>
        <dbReference type="PROSITE" id="PS51186"/>
    </source>
</evidence>
<dbReference type="InterPro" id="IPR010037">
    <property type="entry name" value="FkbH_domain"/>
</dbReference>
<dbReference type="EMBL" id="LLZG01000385">
    <property type="protein sequence ID" value="KUL23675.1"/>
    <property type="molecule type" value="Genomic_DNA"/>
</dbReference>
<reference evidence="3" key="1">
    <citation type="submission" date="2015-10" db="EMBL/GenBank/DDBJ databases">
        <authorList>
            <person name="Ju K.-S."/>
            <person name="Doroghazi J.R."/>
            <person name="Metcalf W.W."/>
        </authorList>
    </citation>
    <scope>NUCLEOTIDE SEQUENCE [LARGE SCALE GENOMIC DNA]</scope>
    <source>
        <strain evidence="3">NRRL 3151</strain>
    </source>
</reference>
<accession>A0A101JBE4</accession>
<gene>
    <name evidence="2" type="ORF">ADL12_39145</name>
</gene>
<name>A0A101JBE4_9ACTN</name>
<dbReference type="SUPFAM" id="SSF55729">
    <property type="entry name" value="Acyl-CoA N-acyltransferases (Nat)"/>
    <property type="match status" value="1"/>
</dbReference>
<dbReference type="Gene3D" id="3.40.630.30">
    <property type="match status" value="1"/>
</dbReference>
<dbReference type="PROSITE" id="PS51186">
    <property type="entry name" value="GNAT"/>
    <property type="match status" value="1"/>
</dbReference>
<dbReference type="GO" id="GO:0016747">
    <property type="term" value="F:acyltransferase activity, transferring groups other than amino-acyl groups"/>
    <property type="evidence" value="ECO:0007669"/>
    <property type="project" value="InterPro"/>
</dbReference>
<proteinExistence type="predicted"/>
<dbReference type="Proteomes" id="UP000053923">
    <property type="component" value="Unassembled WGS sequence"/>
</dbReference>
<keyword evidence="3" id="KW-1185">Reference proteome</keyword>
<dbReference type="NCBIfam" id="TIGR01686">
    <property type="entry name" value="FkbH"/>
    <property type="match status" value="1"/>
</dbReference>
<dbReference type="AlphaFoldDB" id="A0A101JBE4"/>
<dbReference type="InterPro" id="IPR036514">
    <property type="entry name" value="SGNH_hydro_sf"/>
</dbReference>
<dbReference type="Gene3D" id="3.40.50.1110">
    <property type="entry name" value="SGNH hydrolase"/>
    <property type="match status" value="1"/>
</dbReference>
<evidence type="ECO:0000313" key="3">
    <source>
        <dbReference type="Proteomes" id="UP000053923"/>
    </source>
</evidence>
<protein>
    <submittedName>
        <fullName evidence="2">Methoxymalonyl-ACP biosynthesis protein FkbH</fullName>
    </submittedName>
</protein>
<dbReference type="SUPFAM" id="SSF56784">
    <property type="entry name" value="HAD-like"/>
    <property type="match status" value="1"/>
</dbReference>
<comment type="caution">
    <text evidence="2">The sequence shown here is derived from an EMBL/GenBank/DDBJ whole genome shotgun (WGS) entry which is preliminary data.</text>
</comment>
<organism evidence="2 3">
    <name type="scientific">Streptomyces regalis</name>
    <dbReference type="NCBI Taxonomy" id="68262"/>
    <lineage>
        <taxon>Bacteria</taxon>
        <taxon>Bacillati</taxon>
        <taxon>Actinomycetota</taxon>
        <taxon>Actinomycetes</taxon>
        <taxon>Kitasatosporales</taxon>
        <taxon>Streptomycetaceae</taxon>
        <taxon>Streptomyces</taxon>
    </lineage>
</organism>
<feature type="domain" description="N-acetyltransferase" evidence="1">
    <location>
        <begin position="453"/>
        <end position="606"/>
    </location>
</feature>
<dbReference type="InterPro" id="IPR023214">
    <property type="entry name" value="HAD_sf"/>
</dbReference>
<dbReference type="Gene3D" id="3.40.50.1000">
    <property type="entry name" value="HAD superfamily/HAD-like"/>
    <property type="match status" value="1"/>
</dbReference>
<evidence type="ECO:0000313" key="2">
    <source>
        <dbReference type="EMBL" id="KUL23675.1"/>
    </source>
</evidence>
<dbReference type="NCBIfam" id="TIGR01681">
    <property type="entry name" value="HAD-SF-IIIC"/>
    <property type="match status" value="1"/>
</dbReference>
<dbReference type="InterPro" id="IPR000182">
    <property type="entry name" value="GNAT_dom"/>
</dbReference>
<sequence length="626" mass="68170">MTALTGLHRDGILADRYPRVRALLAGLSDAELARAGRMLARVDPDAVLAAHPRTPAPRIAVTGHGTLSGLVPALTAQLARHGLLARVSASDFDGWVFDLTDAGSELYATRPDLVLCVLDAAVVADELPSPWRVEDVARVLEEKLGLVERAAEVCAAGSPATTLVLNTLPLPGELTSQVLDLRARARLGAVWREAEARLLRLPQRHPGVVVVDLAPLLAEGVAVRDVRQSVYAKAHLSDGLLAGYAREVGHLARVWSGGGKKVLALDLDNTVWGGVLGEVGPEGIETGGGYRGEAFRRFQLVARQLAAQGVLLTAVSKNDLEPVVKTLREHPGLVLREEDFVRIRANWRPKHENLAELARELNVGTDSFVFVDDSAFECGLVRRELPGVAVVQVDEEPALHPRRLLGEGWFDARELTDEDLVRPVRYREEQARQDFLHTFDSLEGYLRELDIAVTVAPAQARQYARVSQITLRTNQFNLTTRRLQLTDVQALAADPAAQVLAVRSTDRFGDNGLVGAVVLRRVDDVLHIDNFLLSCRVFSRGIEQTVLGAVLRHARESGAREVRAGYRRTAKNGKVADFYPRAGFETVTADEDTAVFRHDLAVLPGPAAHIRLTARFDSAPGEGDAP</sequence>
<dbReference type="InterPro" id="IPR016181">
    <property type="entry name" value="Acyl_CoA_acyltransferase"/>
</dbReference>